<dbReference type="RefSeq" id="XP_003570338.3">
    <property type="nucleotide sequence ID" value="XM_003570290.4"/>
</dbReference>
<feature type="coiled-coil region" evidence="9">
    <location>
        <begin position="412"/>
        <end position="508"/>
    </location>
</feature>
<proteinExistence type="inferred from homology"/>
<dbReference type="PANTHER" id="PTHR24115:SF416">
    <property type="entry name" value="KINESIN-LIKE PROTEIN KIN-10A"/>
    <property type="match status" value="1"/>
</dbReference>
<keyword evidence="3 8" id="KW-0067">ATP-binding</keyword>
<dbReference type="InterPro" id="IPR027640">
    <property type="entry name" value="Kinesin-like_fam"/>
</dbReference>
<evidence type="ECO:0000256" key="8">
    <source>
        <dbReference type="PROSITE-ProRule" id="PRU00283"/>
    </source>
</evidence>
<feature type="domain" description="Kinesin motor" evidence="11">
    <location>
        <begin position="53"/>
        <end position="383"/>
    </location>
</feature>
<dbReference type="STRING" id="15368.I1IDR0"/>
<evidence type="ECO:0000256" key="10">
    <source>
        <dbReference type="SAM" id="MobiDB-lite"/>
    </source>
</evidence>
<dbReference type="OrthoDB" id="3176171at2759"/>
<dbReference type="GO" id="GO:0007018">
    <property type="term" value="P:microtubule-based movement"/>
    <property type="evidence" value="ECO:0000318"/>
    <property type="project" value="GO_Central"/>
</dbReference>
<evidence type="ECO:0000256" key="9">
    <source>
        <dbReference type="SAM" id="Coils"/>
    </source>
</evidence>
<feature type="compositionally biased region" description="Pro residues" evidence="10">
    <location>
        <begin position="1"/>
        <end position="16"/>
    </location>
</feature>
<dbReference type="SUPFAM" id="SSF52540">
    <property type="entry name" value="P-loop containing nucleoside triphosphate hydrolases"/>
    <property type="match status" value="1"/>
</dbReference>
<keyword evidence="1" id="KW-0493">Microtubule</keyword>
<dbReference type="FunCoup" id="I1IDR0">
    <property type="interactions" value="1147"/>
</dbReference>
<comment type="similarity">
    <text evidence="6">Belongs to the TRAFAC class myosin-kinesin ATPase superfamily. Kinesin family. KIN-10 subfamily.</text>
</comment>
<dbReference type="GO" id="GO:0003777">
    <property type="term" value="F:microtubule motor activity"/>
    <property type="evidence" value="ECO:0000318"/>
    <property type="project" value="GO_Central"/>
</dbReference>
<gene>
    <name evidence="13" type="primary">LOC100840427</name>
    <name evidence="12" type="ORF">BRADI_3g54890v3</name>
</gene>
<dbReference type="GO" id="GO:0005874">
    <property type="term" value="C:microtubule"/>
    <property type="evidence" value="ECO:0000318"/>
    <property type="project" value="GO_Central"/>
</dbReference>
<evidence type="ECO:0000256" key="2">
    <source>
        <dbReference type="ARBA" id="ARBA00022741"/>
    </source>
</evidence>
<dbReference type="PANTHER" id="PTHR24115">
    <property type="entry name" value="KINESIN-RELATED"/>
    <property type="match status" value="1"/>
</dbReference>
<keyword evidence="5 8" id="KW-0505">Motor protein</keyword>
<dbReference type="FunFam" id="3.40.850.10:FF:000068">
    <property type="entry name" value="p-loop containing nucleoside triphosphate hydrolase superfamily protein"/>
    <property type="match status" value="1"/>
</dbReference>
<evidence type="ECO:0000256" key="4">
    <source>
        <dbReference type="ARBA" id="ARBA00023054"/>
    </source>
</evidence>
<reference evidence="12" key="2">
    <citation type="submission" date="2017-06" db="EMBL/GenBank/DDBJ databases">
        <title>WGS assembly of Brachypodium distachyon.</title>
        <authorList>
            <consortium name="The International Brachypodium Initiative"/>
            <person name="Lucas S."/>
            <person name="Harmon-Smith M."/>
            <person name="Lail K."/>
            <person name="Tice H."/>
            <person name="Grimwood J."/>
            <person name="Bruce D."/>
            <person name="Barry K."/>
            <person name="Shu S."/>
            <person name="Lindquist E."/>
            <person name="Wang M."/>
            <person name="Pitluck S."/>
            <person name="Vogel J.P."/>
            <person name="Garvin D.F."/>
            <person name="Mockler T.C."/>
            <person name="Schmutz J."/>
            <person name="Rokhsar D."/>
            <person name="Bevan M.W."/>
        </authorList>
    </citation>
    <scope>NUCLEOTIDE SEQUENCE</scope>
    <source>
        <strain evidence="12">Bd21</strain>
    </source>
</reference>
<dbReference type="HOGENOM" id="CLU_007191_0_0_1"/>
<evidence type="ECO:0000256" key="5">
    <source>
        <dbReference type="ARBA" id="ARBA00023175"/>
    </source>
</evidence>
<dbReference type="SMART" id="SM00129">
    <property type="entry name" value="KISc"/>
    <property type="match status" value="1"/>
</dbReference>
<dbReference type="OMA" id="MDMSIDF"/>
<dbReference type="InterPro" id="IPR036961">
    <property type="entry name" value="Kinesin_motor_dom_sf"/>
</dbReference>
<dbReference type="Pfam" id="PF00225">
    <property type="entry name" value="Kinesin"/>
    <property type="match status" value="1"/>
</dbReference>
<reference evidence="12 13" key="1">
    <citation type="journal article" date="2010" name="Nature">
        <title>Genome sequencing and analysis of the model grass Brachypodium distachyon.</title>
        <authorList>
            <consortium name="International Brachypodium Initiative"/>
        </authorList>
    </citation>
    <scope>NUCLEOTIDE SEQUENCE [LARGE SCALE GENOMIC DNA]</scope>
    <source>
        <strain evidence="12 13">Bd21</strain>
    </source>
</reference>
<name>I1IDR0_BRADI</name>
<dbReference type="EMBL" id="CM000882">
    <property type="protein sequence ID" value="PNT69411.1"/>
    <property type="molecule type" value="Genomic_DNA"/>
</dbReference>
<evidence type="ECO:0000313" key="14">
    <source>
        <dbReference type="Proteomes" id="UP000008810"/>
    </source>
</evidence>
<dbReference type="Gramene" id="PNT69411">
    <property type="protein sequence ID" value="PNT69411"/>
    <property type="gene ID" value="BRADI_3g54890v3"/>
</dbReference>
<dbReference type="EnsemblPlants" id="PNT69411">
    <property type="protein sequence ID" value="PNT69411"/>
    <property type="gene ID" value="BRADI_3g54890v3"/>
</dbReference>
<dbReference type="KEGG" id="bdi:100840427"/>
<evidence type="ECO:0000256" key="3">
    <source>
        <dbReference type="ARBA" id="ARBA00022840"/>
    </source>
</evidence>
<evidence type="ECO:0000256" key="6">
    <source>
        <dbReference type="ARBA" id="ARBA00061615"/>
    </source>
</evidence>
<keyword evidence="4 9" id="KW-0175">Coiled coil</keyword>
<protein>
    <recommendedName>
        <fullName evidence="7">Kinesin-like protein KIN-10A</fullName>
    </recommendedName>
</protein>
<sequence length="915" mass="100069">MAPLPTPSPRPGPPPTGMTTPLRTPTSKHRLHFTPRSAHHGGGGAAGAATEHPVEVIGRVRNLTAAAAGASALEVAGGGTAVRVRGDAGGCRDFTLDGVSVSEEEDLEGFYRRFVRSRIEGVRVGAKCTVMVYGPTGSGKSHTMFGCAKQPGIVYRALRDILEGGGGGSSSSEGESRGEEDAGFGMGLFVQVAVLEIYNEEIYDLLVGSGANAKGNAPKVRLEVMGKKAKNATYISGNEAGKISREVAKVEKRRTVKSTLCNERSSRSHCMIILDVPSVGGRLMLVDMAGSENIEAAGQTGFEAKMQTAKINQGNTALKRVVESIANGDSHVPFRDSKLTMLLQDSFEDDKSKILMILCASPDPKELHKTVSTLEYGAKAKCIIRAAHASTPRDKMSSEESSSMLNSRIVAMNQFIYKLQKENKQREKERNEAQNILRLKEEELAQARAKLRLIEGQGAAAKEEEINSKVIEKTQILKSELRMMEEKMLRQQQELLALKQRLQEVEREKVDARQPVQQDIIGGRLLARLSEMSAGVDPSMSMAMSMSMDLDTGDQPTVLDVKVIKEDTRQQGQVWNHSSTAGSCTTALEQEDIVRLSGFPEKAVLSTVFEEGDEEGEEKDNGAEAEVCKEVVEEESYKVDRMEQPLAEPDRTNRIQNIFRLCGNYRELVKKPNVESPANQQVFGDENKQLGKQFLGDENNQPEKQLFADENKDPSAWAAIETPMCDVKVTDSPVSSQLSPIVCQVVDEAKLTVPEELKSCTTPEATDQGKPKEQEGLLEVYIKWESGNLIKGLKLLQNACLSDLRKLIEAHFEEAGSKLQPHQFTFLLLGDPSGAPVSREKEATIQISKLPNWNNQPSSYLACLRAVKKPATDQLHQIPFSPLESKLNSTLNATGALSPKVVAQMSPNYIRELRA</sequence>
<evidence type="ECO:0000313" key="12">
    <source>
        <dbReference type="EMBL" id="PNT69411.1"/>
    </source>
</evidence>
<evidence type="ECO:0000259" key="11">
    <source>
        <dbReference type="PROSITE" id="PS50067"/>
    </source>
</evidence>
<organism evidence="12">
    <name type="scientific">Brachypodium distachyon</name>
    <name type="common">Purple false brome</name>
    <name type="synonym">Trachynia distachya</name>
    <dbReference type="NCBI Taxonomy" id="15368"/>
    <lineage>
        <taxon>Eukaryota</taxon>
        <taxon>Viridiplantae</taxon>
        <taxon>Streptophyta</taxon>
        <taxon>Embryophyta</taxon>
        <taxon>Tracheophyta</taxon>
        <taxon>Spermatophyta</taxon>
        <taxon>Magnoliopsida</taxon>
        <taxon>Liliopsida</taxon>
        <taxon>Poales</taxon>
        <taxon>Poaceae</taxon>
        <taxon>BOP clade</taxon>
        <taxon>Pooideae</taxon>
        <taxon>Stipodae</taxon>
        <taxon>Brachypodieae</taxon>
        <taxon>Brachypodium</taxon>
    </lineage>
</organism>
<dbReference type="PRINTS" id="PR00380">
    <property type="entry name" value="KINESINHEAVY"/>
</dbReference>
<dbReference type="eggNOG" id="KOG0243">
    <property type="taxonomic scope" value="Eukaryota"/>
</dbReference>
<dbReference type="GO" id="GO:0005524">
    <property type="term" value="F:ATP binding"/>
    <property type="evidence" value="ECO:0007669"/>
    <property type="project" value="UniProtKB-UniRule"/>
</dbReference>
<feature type="region of interest" description="Disordered" evidence="10">
    <location>
        <begin position="1"/>
        <end position="49"/>
    </location>
</feature>
<dbReference type="PROSITE" id="PS50067">
    <property type="entry name" value="KINESIN_MOTOR_2"/>
    <property type="match status" value="1"/>
</dbReference>
<dbReference type="Proteomes" id="UP000008810">
    <property type="component" value="Chromosome 3"/>
</dbReference>
<feature type="compositionally biased region" description="Basic residues" evidence="10">
    <location>
        <begin position="26"/>
        <end position="39"/>
    </location>
</feature>
<dbReference type="AlphaFoldDB" id="I1IDR0"/>
<evidence type="ECO:0000256" key="7">
    <source>
        <dbReference type="ARBA" id="ARBA00073419"/>
    </source>
</evidence>
<reference evidence="13" key="3">
    <citation type="submission" date="2018-08" db="UniProtKB">
        <authorList>
            <consortium name="EnsemblPlants"/>
        </authorList>
    </citation>
    <scope>IDENTIFICATION</scope>
    <source>
        <strain evidence="13">cv. Bd21</strain>
    </source>
</reference>
<feature type="binding site" evidence="8">
    <location>
        <begin position="134"/>
        <end position="141"/>
    </location>
    <ligand>
        <name>ATP</name>
        <dbReference type="ChEBI" id="CHEBI:30616"/>
    </ligand>
</feature>
<dbReference type="GO" id="GO:0008017">
    <property type="term" value="F:microtubule binding"/>
    <property type="evidence" value="ECO:0000318"/>
    <property type="project" value="GO_Central"/>
</dbReference>
<dbReference type="GO" id="GO:0005871">
    <property type="term" value="C:kinesin complex"/>
    <property type="evidence" value="ECO:0000318"/>
    <property type="project" value="GO_Central"/>
</dbReference>
<dbReference type="InterPro" id="IPR027417">
    <property type="entry name" value="P-loop_NTPase"/>
</dbReference>
<accession>I1IDR0</accession>
<evidence type="ECO:0000313" key="13">
    <source>
        <dbReference type="EnsemblPlants" id="PNT69411"/>
    </source>
</evidence>
<keyword evidence="2 8" id="KW-0547">Nucleotide-binding</keyword>
<dbReference type="GeneID" id="100840427"/>
<evidence type="ECO:0000256" key="1">
    <source>
        <dbReference type="ARBA" id="ARBA00022701"/>
    </source>
</evidence>
<dbReference type="InterPro" id="IPR001752">
    <property type="entry name" value="Kinesin_motor_dom"/>
</dbReference>
<keyword evidence="14" id="KW-1185">Reference proteome</keyword>
<dbReference type="Gene3D" id="3.40.850.10">
    <property type="entry name" value="Kinesin motor domain"/>
    <property type="match status" value="1"/>
</dbReference>
<dbReference type="GO" id="GO:0016887">
    <property type="term" value="F:ATP hydrolysis activity"/>
    <property type="evidence" value="ECO:0000318"/>
    <property type="project" value="GO_Central"/>
</dbReference>
<dbReference type="GO" id="GO:0005737">
    <property type="term" value="C:cytoplasm"/>
    <property type="evidence" value="ECO:0000318"/>
    <property type="project" value="GO_Central"/>
</dbReference>